<organism evidence="1 2">
    <name type="scientific">Ulvibacterium marinum</name>
    <dbReference type="NCBI Taxonomy" id="2419782"/>
    <lineage>
        <taxon>Bacteria</taxon>
        <taxon>Pseudomonadati</taxon>
        <taxon>Bacteroidota</taxon>
        <taxon>Flavobacteriia</taxon>
        <taxon>Flavobacteriales</taxon>
        <taxon>Flavobacteriaceae</taxon>
        <taxon>Ulvibacterium</taxon>
    </lineage>
</organism>
<dbReference type="Proteomes" id="UP000276603">
    <property type="component" value="Unassembled WGS sequence"/>
</dbReference>
<comment type="caution">
    <text evidence="1">The sequence shown here is derived from an EMBL/GenBank/DDBJ whole genome shotgun (WGS) entry which is preliminary data.</text>
</comment>
<dbReference type="EMBL" id="RBCJ01000001">
    <property type="protein sequence ID" value="RKN83073.1"/>
    <property type="molecule type" value="Genomic_DNA"/>
</dbReference>
<accession>A0A3B0CB70</accession>
<reference evidence="1 2" key="1">
    <citation type="submission" date="2018-10" db="EMBL/GenBank/DDBJ databases">
        <title>Ulvibacterium marinum gen. nov., sp. nov., a novel marine bacterium of the family Flavobacteriaceae, isolated from a culture of the green alga Ulva prolifera.</title>
        <authorList>
            <person name="Zhang Z."/>
        </authorList>
    </citation>
    <scope>NUCLEOTIDE SEQUENCE [LARGE SCALE GENOMIC DNA]</scope>
    <source>
        <strain evidence="1 2">CCMM003</strain>
    </source>
</reference>
<name>A0A3B0CB70_9FLAO</name>
<protein>
    <submittedName>
        <fullName evidence="1">Uncharacterized protein</fullName>
    </submittedName>
</protein>
<evidence type="ECO:0000313" key="1">
    <source>
        <dbReference type="EMBL" id="RKN83073.1"/>
    </source>
</evidence>
<sequence>MHIFICSQIIDENKITGRNYDISIIYTLFFLKFDNFFTSYCFLVNFPTLHGVHKIWVCYILLKEKLVTFLFTRKKGGTRL</sequence>
<evidence type="ECO:0000313" key="2">
    <source>
        <dbReference type="Proteomes" id="UP000276603"/>
    </source>
</evidence>
<dbReference type="AlphaFoldDB" id="A0A3B0CB70"/>
<gene>
    <name evidence="1" type="ORF">D7Z94_04325</name>
</gene>
<proteinExistence type="predicted"/>
<keyword evidence="2" id="KW-1185">Reference proteome</keyword>